<evidence type="ECO:0000256" key="1">
    <source>
        <dbReference type="SAM" id="MobiDB-lite"/>
    </source>
</evidence>
<name>A0AB39QER9_9ACTN</name>
<gene>
    <name evidence="2" type="ORF">AB5J52_01130</name>
</gene>
<proteinExistence type="predicted"/>
<accession>A0AB39QER9</accession>
<dbReference type="AlphaFoldDB" id="A0AB39QER9"/>
<protein>
    <submittedName>
        <fullName evidence="2">Uncharacterized protein</fullName>
    </submittedName>
</protein>
<feature type="region of interest" description="Disordered" evidence="1">
    <location>
        <begin position="1"/>
        <end position="29"/>
    </location>
</feature>
<sequence>MQSRTRTRIGPDGPLPSEDGGELDPTGHEFYPQAVGESIGHTWRTTGGIP</sequence>
<reference evidence="2" key="1">
    <citation type="submission" date="2024-07" db="EMBL/GenBank/DDBJ databases">
        <authorList>
            <person name="Yu S.T."/>
        </authorList>
    </citation>
    <scope>NUCLEOTIDE SEQUENCE</scope>
    <source>
        <strain evidence="2">R39</strain>
    </source>
</reference>
<evidence type="ECO:0000313" key="2">
    <source>
        <dbReference type="EMBL" id="XDQ40979.1"/>
    </source>
</evidence>
<dbReference type="RefSeq" id="WP_369220726.1">
    <property type="nucleotide sequence ID" value="NZ_CP163441.1"/>
</dbReference>
<dbReference type="EMBL" id="CP163441">
    <property type="protein sequence ID" value="XDQ40979.1"/>
    <property type="molecule type" value="Genomic_DNA"/>
</dbReference>
<organism evidence="2">
    <name type="scientific">Streptomyces sp. R39</name>
    <dbReference type="NCBI Taxonomy" id="3238631"/>
    <lineage>
        <taxon>Bacteria</taxon>
        <taxon>Bacillati</taxon>
        <taxon>Actinomycetota</taxon>
        <taxon>Actinomycetes</taxon>
        <taxon>Kitasatosporales</taxon>
        <taxon>Streptomycetaceae</taxon>
        <taxon>Streptomyces</taxon>
    </lineage>
</organism>